<gene>
    <name evidence="10" type="ORF">C7391_0301</name>
</gene>
<evidence type="ECO:0000259" key="8">
    <source>
        <dbReference type="Pfam" id="PF02687"/>
    </source>
</evidence>
<dbReference type="GO" id="GO:0005886">
    <property type="term" value="C:plasma membrane"/>
    <property type="evidence" value="ECO:0007669"/>
    <property type="project" value="UniProtKB-SubCell"/>
</dbReference>
<dbReference type="InterPro" id="IPR025857">
    <property type="entry name" value="MacB_PCD"/>
</dbReference>
<proteinExistence type="inferred from homology"/>
<evidence type="ECO:0000256" key="3">
    <source>
        <dbReference type="ARBA" id="ARBA00022692"/>
    </source>
</evidence>
<name>A0A484F968_9EURY</name>
<keyword evidence="4 7" id="KW-1133">Transmembrane helix</keyword>
<evidence type="ECO:0000256" key="4">
    <source>
        <dbReference type="ARBA" id="ARBA00022989"/>
    </source>
</evidence>
<reference evidence="10 11" key="1">
    <citation type="submission" date="2019-03" db="EMBL/GenBank/DDBJ databases">
        <title>Genomic Encyclopedia of Type Strains, Phase IV (KMG-IV): sequencing the most valuable type-strain genomes for metagenomic binning, comparative biology and taxonomic classification.</title>
        <authorList>
            <person name="Goeker M."/>
        </authorList>
    </citation>
    <scope>NUCLEOTIDE SEQUENCE [LARGE SCALE GENOMIC DNA]</scope>
    <source>
        <strain evidence="10 11">DSM 13328</strain>
    </source>
</reference>
<feature type="domain" description="MacB-like periplasmic core" evidence="9">
    <location>
        <begin position="22"/>
        <end position="250"/>
    </location>
</feature>
<keyword evidence="11" id="KW-1185">Reference proteome</keyword>
<keyword evidence="3 7" id="KW-0812">Transmembrane</keyword>
<evidence type="ECO:0000259" key="9">
    <source>
        <dbReference type="Pfam" id="PF12704"/>
    </source>
</evidence>
<dbReference type="AlphaFoldDB" id="A0A484F968"/>
<feature type="domain" description="ABC3 transporter permease C-terminal" evidence="8">
    <location>
        <begin position="296"/>
        <end position="408"/>
    </location>
</feature>
<evidence type="ECO:0000256" key="1">
    <source>
        <dbReference type="ARBA" id="ARBA00004651"/>
    </source>
</evidence>
<dbReference type="InterPro" id="IPR003838">
    <property type="entry name" value="ABC3_permease_C"/>
</dbReference>
<dbReference type="InterPro" id="IPR050250">
    <property type="entry name" value="Macrolide_Exporter_MacB"/>
</dbReference>
<comment type="similarity">
    <text evidence="6">Belongs to the ABC-4 integral membrane protein family.</text>
</comment>
<evidence type="ECO:0000256" key="7">
    <source>
        <dbReference type="SAM" id="Phobius"/>
    </source>
</evidence>
<protein>
    <submittedName>
        <fullName evidence="10">Putative ABC transport system permease protein</fullName>
    </submittedName>
</protein>
<evidence type="ECO:0000313" key="11">
    <source>
        <dbReference type="Proteomes" id="UP000294855"/>
    </source>
</evidence>
<feature type="transmembrane region" description="Helical" evidence="7">
    <location>
        <begin position="289"/>
        <end position="316"/>
    </location>
</feature>
<organism evidence="10 11">
    <name type="scientific">Methanimicrococcus blatticola</name>
    <dbReference type="NCBI Taxonomy" id="91560"/>
    <lineage>
        <taxon>Archaea</taxon>
        <taxon>Methanobacteriati</taxon>
        <taxon>Methanobacteriota</taxon>
        <taxon>Stenosarchaea group</taxon>
        <taxon>Methanomicrobia</taxon>
        <taxon>Methanosarcinales</taxon>
        <taxon>Methanosarcinaceae</taxon>
        <taxon>Methanimicrococcus</taxon>
    </lineage>
</organism>
<dbReference type="PANTHER" id="PTHR30572:SF4">
    <property type="entry name" value="ABC TRANSPORTER PERMEASE YTRF"/>
    <property type="match status" value="1"/>
</dbReference>
<dbReference type="EMBL" id="SNYS01000005">
    <property type="protein sequence ID" value="TDQ71197.1"/>
    <property type="molecule type" value="Genomic_DNA"/>
</dbReference>
<feature type="transmembrane region" description="Helical" evidence="7">
    <location>
        <begin position="20"/>
        <end position="43"/>
    </location>
</feature>
<evidence type="ECO:0000256" key="5">
    <source>
        <dbReference type="ARBA" id="ARBA00023136"/>
    </source>
</evidence>
<sequence length="416" mass="44735">MINLAHSSKMATESLKSAKLRSALTSLGIIIGIAAVIATFTLGSSFSAYFSSQINDAGSNFIVVMETKENVLRDQQMEVIKNTRGISDASPVISTSGLNEFGGFGGSAGTLEFMGEERDVTIYGVSENYIEIAAIPMYDGFFLNDKDTGSAVVGKEIAEEYFKNQMTTRNTIQITLWNNETRQYESRSFSVKGIAGSEETNLLTGSDERTAVYIPLSIMQEMTGIDEYHYIYAKAESIDVVKDADEEIKKNLARNLGISERDLNKTDLLPFQTLNQVEMLEQMSMITDILQVVLVAIGGISLIVGSVGIMNIMLVTVTERTKEIGTLKALGYTTKDVLTLFIVESIIISTIGGAIGTAVGIGIAYTGTSVVGLPFILPIQIVFAGVLISIAVGVAAGAYPANRAAKMNTVDALRTV</sequence>
<comment type="subcellular location">
    <subcellularLocation>
        <location evidence="1">Cell membrane</location>
        <topology evidence="1">Multi-pass membrane protein</topology>
    </subcellularLocation>
</comment>
<dbReference type="Pfam" id="PF02687">
    <property type="entry name" value="FtsX"/>
    <property type="match status" value="1"/>
</dbReference>
<feature type="transmembrane region" description="Helical" evidence="7">
    <location>
        <begin position="375"/>
        <end position="399"/>
    </location>
</feature>
<evidence type="ECO:0000256" key="2">
    <source>
        <dbReference type="ARBA" id="ARBA00022475"/>
    </source>
</evidence>
<dbReference type="RefSeq" id="WP_133516773.1">
    <property type="nucleotide sequence ID" value="NZ_JAHDUW010000001.1"/>
</dbReference>
<evidence type="ECO:0000313" key="10">
    <source>
        <dbReference type="EMBL" id="TDQ71197.1"/>
    </source>
</evidence>
<feature type="transmembrane region" description="Helical" evidence="7">
    <location>
        <begin position="337"/>
        <end position="363"/>
    </location>
</feature>
<dbReference type="GO" id="GO:0022857">
    <property type="term" value="F:transmembrane transporter activity"/>
    <property type="evidence" value="ECO:0007669"/>
    <property type="project" value="TreeGrafter"/>
</dbReference>
<accession>A0A484F968</accession>
<dbReference type="Proteomes" id="UP000294855">
    <property type="component" value="Unassembled WGS sequence"/>
</dbReference>
<dbReference type="PANTHER" id="PTHR30572">
    <property type="entry name" value="MEMBRANE COMPONENT OF TRANSPORTER-RELATED"/>
    <property type="match status" value="1"/>
</dbReference>
<keyword evidence="2" id="KW-1003">Cell membrane</keyword>
<keyword evidence="5 7" id="KW-0472">Membrane</keyword>
<evidence type="ECO:0000256" key="6">
    <source>
        <dbReference type="ARBA" id="ARBA00038076"/>
    </source>
</evidence>
<comment type="caution">
    <text evidence="10">The sequence shown here is derived from an EMBL/GenBank/DDBJ whole genome shotgun (WGS) entry which is preliminary data.</text>
</comment>
<dbReference type="OrthoDB" id="11469at2157"/>
<dbReference type="Pfam" id="PF12704">
    <property type="entry name" value="MacB_PCD"/>
    <property type="match status" value="1"/>
</dbReference>